<gene>
    <name evidence="3 5" type="primary">coaE</name>
    <name evidence="5" type="ORF">GCM10008932_19250</name>
</gene>
<comment type="catalytic activity">
    <reaction evidence="3">
        <text>3'-dephospho-CoA + ATP = ADP + CoA + H(+)</text>
        <dbReference type="Rhea" id="RHEA:18245"/>
        <dbReference type="ChEBI" id="CHEBI:15378"/>
        <dbReference type="ChEBI" id="CHEBI:30616"/>
        <dbReference type="ChEBI" id="CHEBI:57287"/>
        <dbReference type="ChEBI" id="CHEBI:57328"/>
        <dbReference type="ChEBI" id="CHEBI:456216"/>
        <dbReference type="EC" id="2.7.1.24"/>
    </reaction>
</comment>
<protein>
    <recommendedName>
        <fullName evidence="3 4">Dephospho-CoA kinase</fullName>
        <ecNumber evidence="3 4">2.7.1.24</ecNumber>
    </recommendedName>
    <alternativeName>
        <fullName evidence="3">Dephosphocoenzyme A kinase</fullName>
    </alternativeName>
</protein>
<comment type="pathway">
    <text evidence="3">Cofactor biosynthesis; coenzyme A biosynthesis; CoA from (R)-pantothenate: step 5/5.</text>
</comment>
<keyword evidence="6" id="KW-1185">Reference proteome</keyword>
<reference evidence="5 6" key="1">
    <citation type="journal article" date="2019" name="Int. J. Syst. Evol. Microbiol.">
        <title>The Global Catalogue of Microorganisms (GCM) 10K type strain sequencing project: providing services to taxonomists for standard genome sequencing and annotation.</title>
        <authorList>
            <consortium name="The Broad Institute Genomics Platform"/>
            <consortium name="The Broad Institute Genome Sequencing Center for Infectious Disease"/>
            <person name="Wu L."/>
            <person name="Ma J."/>
        </authorList>
    </citation>
    <scope>NUCLEOTIDE SEQUENCE [LARGE SCALE GENOMIC DNA]</scope>
    <source>
        <strain evidence="5 6">JCM 12662</strain>
    </source>
</reference>
<dbReference type="NCBIfam" id="TIGR00152">
    <property type="entry name" value="dephospho-CoA kinase"/>
    <property type="match status" value="1"/>
</dbReference>
<feature type="binding site" evidence="3">
    <location>
        <begin position="12"/>
        <end position="17"/>
    </location>
    <ligand>
        <name>ATP</name>
        <dbReference type="ChEBI" id="CHEBI:30616"/>
    </ligand>
</feature>
<dbReference type="SUPFAM" id="SSF52540">
    <property type="entry name" value="P-loop containing nucleoside triphosphate hydrolases"/>
    <property type="match status" value="1"/>
</dbReference>
<dbReference type="HAMAP" id="MF_00376">
    <property type="entry name" value="Dephospho_CoA_kinase"/>
    <property type="match status" value="1"/>
</dbReference>
<evidence type="ECO:0000256" key="3">
    <source>
        <dbReference type="HAMAP-Rule" id="MF_00376"/>
    </source>
</evidence>
<dbReference type="PROSITE" id="PS51219">
    <property type="entry name" value="DPCK"/>
    <property type="match status" value="1"/>
</dbReference>
<dbReference type="Gene3D" id="3.40.50.300">
    <property type="entry name" value="P-loop containing nucleotide triphosphate hydrolases"/>
    <property type="match status" value="1"/>
</dbReference>
<keyword evidence="3" id="KW-0173">Coenzyme A biosynthesis</keyword>
<dbReference type="EMBL" id="BAAACW010000125">
    <property type="protein sequence ID" value="GAA0367479.1"/>
    <property type="molecule type" value="Genomic_DNA"/>
</dbReference>
<dbReference type="CDD" id="cd02022">
    <property type="entry name" value="DPCK"/>
    <property type="match status" value="1"/>
</dbReference>
<organism evidence="5 6">
    <name type="scientific">Alkalibacterium iburiense</name>
    <dbReference type="NCBI Taxonomy" id="290589"/>
    <lineage>
        <taxon>Bacteria</taxon>
        <taxon>Bacillati</taxon>
        <taxon>Bacillota</taxon>
        <taxon>Bacilli</taxon>
        <taxon>Lactobacillales</taxon>
        <taxon>Carnobacteriaceae</taxon>
        <taxon>Alkalibacterium</taxon>
    </lineage>
</organism>
<keyword evidence="3 5" id="KW-0418">Kinase</keyword>
<dbReference type="Pfam" id="PF01121">
    <property type="entry name" value="CoaE"/>
    <property type="match status" value="1"/>
</dbReference>
<evidence type="ECO:0000256" key="1">
    <source>
        <dbReference type="ARBA" id="ARBA00022741"/>
    </source>
</evidence>
<sequence>MTFVLGLTGGIASGKTTVSNHFKTLQIPVIDADIIARKVMEPGQAALQKVVAAFGQDILLADGTLNRKKLGEIVFTHPEKLEQLNKIVQKEIYTHILSEKEKFIMKGVPLLVLDIPLLFEAGYEDEVDEIMVVYTTHENQLKRLMKRNQLSEAEAQARIQSQLSLNVKKEKADSVIDNNGSVEKTLEQVDAWLSEQKGISPNI</sequence>
<keyword evidence="3" id="KW-0808">Transferase</keyword>
<dbReference type="PANTHER" id="PTHR10695:SF46">
    <property type="entry name" value="BIFUNCTIONAL COENZYME A SYNTHASE-RELATED"/>
    <property type="match status" value="1"/>
</dbReference>
<dbReference type="PANTHER" id="PTHR10695">
    <property type="entry name" value="DEPHOSPHO-COA KINASE-RELATED"/>
    <property type="match status" value="1"/>
</dbReference>
<dbReference type="EC" id="2.7.1.24" evidence="3 4"/>
<dbReference type="InterPro" id="IPR027417">
    <property type="entry name" value="P-loop_NTPase"/>
</dbReference>
<evidence type="ECO:0000256" key="2">
    <source>
        <dbReference type="ARBA" id="ARBA00022840"/>
    </source>
</evidence>
<comment type="similarity">
    <text evidence="3">Belongs to the CoaE family.</text>
</comment>
<comment type="function">
    <text evidence="3">Catalyzes the phosphorylation of the 3'-hydroxyl group of dephosphocoenzyme A to form coenzyme A.</text>
</comment>
<keyword evidence="3" id="KW-0963">Cytoplasm</keyword>
<dbReference type="InterPro" id="IPR001977">
    <property type="entry name" value="Depp_CoAkinase"/>
</dbReference>
<accession>A0ABN0XLR4</accession>
<dbReference type="RefSeq" id="WP_343756126.1">
    <property type="nucleotide sequence ID" value="NZ_BAAACW010000125.1"/>
</dbReference>
<evidence type="ECO:0000256" key="4">
    <source>
        <dbReference type="NCBIfam" id="TIGR00152"/>
    </source>
</evidence>
<keyword evidence="1 3" id="KW-0547">Nucleotide-binding</keyword>
<comment type="subcellular location">
    <subcellularLocation>
        <location evidence="3">Cytoplasm</location>
    </subcellularLocation>
</comment>
<evidence type="ECO:0000313" key="5">
    <source>
        <dbReference type="EMBL" id="GAA0367479.1"/>
    </source>
</evidence>
<keyword evidence="2 3" id="KW-0067">ATP-binding</keyword>
<dbReference type="Proteomes" id="UP001501166">
    <property type="component" value="Unassembled WGS sequence"/>
</dbReference>
<evidence type="ECO:0000313" key="6">
    <source>
        <dbReference type="Proteomes" id="UP001501166"/>
    </source>
</evidence>
<dbReference type="GO" id="GO:0016301">
    <property type="term" value="F:kinase activity"/>
    <property type="evidence" value="ECO:0007669"/>
    <property type="project" value="UniProtKB-KW"/>
</dbReference>
<comment type="caution">
    <text evidence="5">The sequence shown here is derived from an EMBL/GenBank/DDBJ whole genome shotgun (WGS) entry which is preliminary data.</text>
</comment>
<name>A0ABN0XLR4_9LACT</name>
<proteinExistence type="inferred from homology"/>